<dbReference type="InterPro" id="IPR024728">
    <property type="entry name" value="PolY_HhH_motif"/>
</dbReference>
<protein>
    <recommendedName>
        <fullName evidence="15">DNA polymerase IV</fullName>
        <shortName evidence="15">Pol IV</shortName>
        <ecNumber evidence="15">2.7.7.7</ecNumber>
    </recommendedName>
</protein>
<dbReference type="InterPro" id="IPR043502">
    <property type="entry name" value="DNA/RNA_pol_sf"/>
</dbReference>
<feature type="domain" description="UmuC" evidence="16">
    <location>
        <begin position="10"/>
        <end position="191"/>
    </location>
</feature>
<dbReference type="Gene3D" id="3.30.1490.100">
    <property type="entry name" value="DNA polymerase, Y-family, little finger domain"/>
    <property type="match status" value="1"/>
</dbReference>
<evidence type="ECO:0000313" key="17">
    <source>
        <dbReference type="EMBL" id="OZM57569.1"/>
    </source>
</evidence>
<comment type="subunit">
    <text evidence="15">Monomer.</text>
</comment>
<keyword evidence="9 15" id="KW-0227">DNA damage</keyword>
<comment type="function">
    <text evidence="15">Poorly processive, error-prone DNA polymerase involved in untargeted mutagenesis. Copies undamaged DNA at stalled replication forks, which arise in vivo from mismatched or misaligned primer ends. These misaligned primers can be extended by PolIV. Exhibits no 3'-5' exonuclease (proofreading) activity. May be involved in translesional synthesis, in conjunction with the beta clamp from PolIII.</text>
</comment>
<evidence type="ECO:0000256" key="2">
    <source>
        <dbReference type="ARBA" id="ARBA00010945"/>
    </source>
</evidence>
<keyword evidence="13 15" id="KW-0234">DNA repair</keyword>
<keyword evidence="3 15" id="KW-0515">Mutator protein</keyword>
<dbReference type="PROSITE" id="PS50173">
    <property type="entry name" value="UMUC"/>
    <property type="match status" value="1"/>
</dbReference>
<proteinExistence type="inferred from homology"/>
<dbReference type="EC" id="2.7.7.7" evidence="15"/>
<keyword evidence="11 15" id="KW-0239">DNA-directed DNA polymerase</keyword>
<dbReference type="Gene3D" id="3.40.1170.60">
    <property type="match status" value="1"/>
</dbReference>
<dbReference type="Pfam" id="PF11799">
    <property type="entry name" value="IMS_C"/>
    <property type="match status" value="1"/>
</dbReference>
<keyword evidence="4 15" id="KW-0963">Cytoplasm</keyword>
<reference evidence="17 18" key="2">
    <citation type="submission" date="2017-09" db="EMBL/GenBank/DDBJ databases">
        <title>Bacillus patelloidae sp. nov., isolated from the intestinal tract of a marine limpet.</title>
        <authorList>
            <person name="Liu R."/>
            <person name="Dong C."/>
            <person name="Shao Z."/>
        </authorList>
    </citation>
    <scope>NUCLEOTIDE SEQUENCE [LARGE SCALE GENOMIC DNA]</scope>
    <source>
        <strain evidence="17 18">SA5d-4</strain>
    </source>
</reference>
<keyword evidence="7 15" id="KW-0235">DNA replication</keyword>
<comment type="caution">
    <text evidence="17">The sequence shown here is derived from an EMBL/GenBank/DDBJ whole genome shotgun (WGS) entry which is preliminary data.</text>
</comment>
<dbReference type="GO" id="GO:0005829">
    <property type="term" value="C:cytosol"/>
    <property type="evidence" value="ECO:0007669"/>
    <property type="project" value="TreeGrafter"/>
</dbReference>
<evidence type="ECO:0000256" key="9">
    <source>
        <dbReference type="ARBA" id="ARBA00022763"/>
    </source>
</evidence>
<sequence length="397" mass="45011">MNKSEKPKIILHIDMNSFYASVEAAHNPDLRGKPLAIAGNVEERRGIIVTCSYEARAKGVKATMPLWQAKKLCPNLFVMPPNHAKYRRMADRMFELLRSYTPLVEPVSIDEGYVDITDVEVNGSYLAFVKTIQQNILSTLNLPSSIGIAPNKFLAKMASDMKKPMGITILRKRDVPKVLWPLQVGEMHGIGKKSAEKLNKIKIYTIKDLAHADSITLEKAIGINGIRLKERANGIDNRPVDPEAANEWKSIGNSTTLRADTVNMTTIQNTIKRLSESVARRMQRKKVVASTIQLTIRYGKNRKTITRSMTEENAVEHMEELYERALFLFEKNWSGDPIRLIGVAVQNVIDKKETFKQLDLFSSNKKDEKKTKFHETLSNLQQKFGQDIVFKGKKDLE</sequence>
<evidence type="ECO:0000256" key="10">
    <source>
        <dbReference type="ARBA" id="ARBA00022842"/>
    </source>
</evidence>
<evidence type="ECO:0000256" key="5">
    <source>
        <dbReference type="ARBA" id="ARBA00022679"/>
    </source>
</evidence>
<dbReference type="InterPro" id="IPR050116">
    <property type="entry name" value="DNA_polymerase-Y"/>
</dbReference>
<dbReference type="Gene3D" id="1.10.150.20">
    <property type="entry name" value="5' to 3' exonuclease, C-terminal subdomain"/>
    <property type="match status" value="1"/>
</dbReference>
<dbReference type="GO" id="GO:0042276">
    <property type="term" value="P:error-prone translesion synthesis"/>
    <property type="evidence" value="ECO:0007669"/>
    <property type="project" value="TreeGrafter"/>
</dbReference>
<evidence type="ECO:0000256" key="11">
    <source>
        <dbReference type="ARBA" id="ARBA00022932"/>
    </source>
</evidence>
<dbReference type="NCBIfam" id="NF002677">
    <property type="entry name" value="PRK02406.1"/>
    <property type="match status" value="1"/>
</dbReference>
<gene>
    <name evidence="15" type="primary">dinB</name>
    <name evidence="17" type="ORF">CIB95_04145</name>
</gene>
<evidence type="ECO:0000313" key="18">
    <source>
        <dbReference type="Proteomes" id="UP000217083"/>
    </source>
</evidence>
<evidence type="ECO:0000256" key="15">
    <source>
        <dbReference type="HAMAP-Rule" id="MF_01113"/>
    </source>
</evidence>
<evidence type="ECO:0000256" key="1">
    <source>
        <dbReference type="ARBA" id="ARBA00004496"/>
    </source>
</evidence>
<evidence type="ECO:0000256" key="8">
    <source>
        <dbReference type="ARBA" id="ARBA00022723"/>
    </source>
</evidence>
<dbReference type="Proteomes" id="UP000217083">
    <property type="component" value="Unassembled WGS sequence"/>
</dbReference>
<dbReference type="InterPro" id="IPR001126">
    <property type="entry name" value="UmuC"/>
</dbReference>
<dbReference type="HAMAP" id="MF_01113">
    <property type="entry name" value="DNApol_IV"/>
    <property type="match status" value="1"/>
</dbReference>
<dbReference type="Pfam" id="PF00817">
    <property type="entry name" value="IMS"/>
    <property type="match status" value="1"/>
</dbReference>
<dbReference type="SUPFAM" id="SSF56672">
    <property type="entry name" value="DNA/RNA polymerases"/>
    <property type="match status" value="1"/>
</dbReference>
<accession>A0A263BV21</accession>
<feature type="binding site" evidence="15">
    <location>
        <position position="110"/>
    </location>
    <ligand>
        <name>Mg(2+)</name>
        <dbReference type="ChEBI" id="CHEBI:18420"/>
    </ligand>
</feature>
<comment type="cofactor">
    <cofactor evidence="15">
        <name>Mg(2+)</name>
        <dbReference type="ChEBI" id="CHEBI:18420"/>
    </cofactor>
    <text evidence="15">Binds 2 magnesium ions per subunit.</text>
</comment>
<dbReference type="GO" id="GO:0003887">
    <property type="term" value="F:DNA-directed DNA polymerase activity"/>
    <property type="evidence" value="ECO:0007669"/>
    <property type="project" value="UniProtKB-UniRule"/>
</dbReference>
<evidence type="ECO:0000256" key="14">
    <source>
        <dbReference type="ARBA" id="ARBA00049244"/>
    </source>
</evidence>
<keyword evidence="8 15" id="KW-0479">Metal-binding</keyword>
<dbReference type="GO" id="GO:0006281">
    <property type="term" value="P:DNA repair"/>
    <property type="evidence" value="ECO:0007669"/>
    <property type="project" value="UniProtKB-UniRule"/>
</dbReference>
<evidence type="ECO:0000256" key="4">
    <source>
        <dbReference type="ARBA" id="ARBA00022490"/>
    </source>
</evidence>
<evidence type="ECO:0000256" key="3">
    <source>
        <dbReference type="ARBA" id="ARBA00022457"/>
    </source>
</evidence>
<dbReference type="EMBL" id="NPIA01000002">
    <property type="protein sequence ID" value="OZM57569.1"/>
    <property type="molecule type" value="Genomic_DNA"/>
</dbReference>
<dbReference type="InterPro" id="IPR022880">
    <property type="entry name" value="DNApol_IV"/>
</dbReference>
<organism evidence="17 18">
    <name type="scientific">Lottiidibacillus patelloidae</name>
    <dbReference type="NCBI Taxonomy" id="2670334"/>
    <lineage>
        <taxon>Bacteria</taxon>
        <taxon>Bacillati</taxon>
        <taxon>Bacillota</taxon>
        <taxon>Bacilli</taxon>
        <taxon>Bacillales</taxon>
        <taxon>Bacillaceae</taxon>
        <taxon>Lottiidibacillus</taxon>
    </lineage>
</organism>
<keyword evidence="10 15" id="KW-0460">Magnesium</keyword>
<dbReference type="InterPro" id="IPR043128">
    <property type="entry name" value="Rev_trsase/Diguanyl_cyclase"/>
</dbReference>
<dbReference type="GO" id="GO:0003684">
    <property type="term" value="F:damaged DNA binding"/>
    <property type="evidence" value="ECO:0007669"/>
    <property type="project" value="InterPro"/>
</dbReference>
<dbReference type="CDD" id="cd03586">
    <property type="entry name" value="PolY_Pol_IV_kappa"/>
    <property type="match status" value="1"/>
</dbReference>
<dbReference type="GO" id="GO:0006261">
    <property type="term" value="P:DNA-templated DNA replication"/>
    <property type="evidence" value="ECO:0007669"/>
    <property type="project" value="UniProtKB-UniRule"/>
</dbReference>
<dbReference type="SUPFAM" id="SSF100879">
    <property type="entry name" value="Lesion bypass DNA polymerase (Y-family), little finger domain"/>
    <property type="match status" value="1"/>
</dbReference>
<feature type="active site" evidence="15">
    <location>
        <position position="111"/>
    </location>
</feature>
<dbReference type="RefSeq" id="WP_094922310.1">
    <property type="nucleotide sequence ID" value="NZ_NPIA01000002.1"/>
</dbReference>
<dbReference type="AlphaFoldDB" id="A0A263BV21"/>
<keyword evidence="12 15" id="KW-0238">DNA-binding</keyword>
<reference evidence="18" key="1">
    <citation type="submission" date="2017-08" db="EMBL/GenBank/DDBJ databases">
        <authorList>
            <person name="Huang Z."/>
        </authorList>
    </citation>
    <scope>NUCLEOTIDE SEQUENCE [LARGE SCALE GENOMIC DNA]</scope>
    <source>
        <strain evidence="18">SA5d-4</strain>
    </source>
</reference>
<comment type="similarity">
    <text evidence="2 15">Belongs to the DNA polymerase type-Y family.</text>
</comment>
<dbReference type="InterPro" id="IPR017961">
    <property type="entry name" value="DNA_pol_Y-fam_little_finger"/>
</dbReference>
<dbReference type="Pfam" id="PF11798">
    <property type="entry name" value="IMS_HHH"/>
    <property type="match status" value="1"/>
</dbReference>
<feature type="site" description="Substrate discrimination" evidence="15">
    <location>
        <position position="19"/>
    </location>
</feature>
<name>A0A263BV21_9BACI</name>
<evidence type="ECO:0000256" key="12">
    <source>
        <dbReference type="ARBA" id="ARBA00023125"/>
    </source>
</evidence>
<dbReference type="PANTHER" id="PTHR11076">
    <property type="entry name" value="DNA REPAIR POLYMERASE UMUC / TRANSFERASE FAMILY MEMBER"/>
    <property type="match status" value="1"/>
</dbReference>
<keyword evidence="18" id="KW-1185">Reference proteome</keyword>
<comment type="subcellular location">
    <subcellularLocation>
        <location evidence="1 15">Cytoplasm</location>
    </subcellularLocation>
</comment>
<evidence type="ECO:0000259" key="16">
    <source>
        <dbReference type="PROSITE" id="PS50173"/>
    </source>
</evidence>
<dbReference type="NCBIfam" id="NF002492">
    <property type="entry name" value="PRK01810.1"/>
    <property type="match status" value="1"/>
</dbReference>
<keyword evidence="5 15" id="KW-0808">Transferase</keyword>
<evidence type="ECO:0000256" key="6">
    <source>
        <dbReference type="ARBA" id="ARBA00022695"/>
    </source>
</evidence>
<dbReference type="PANTHER" id="PTHR11076:SF33">
    <property type="entry name" value="DNA POLYMERASE KAPPA"/>
    <property type="match status" value="1"/>
</dbReference>
<dbReference type="Gene3D" id="3.30.70.270">
    <property type="match status" value="1"/>
</dbReference>
<dbReference type="InterPro" id="IPR036775">
    <property type="entry name" value="DNA_pol_Y-fam_lit_finger_sf"/>
</dbReference>
<evidence type="ECO:0000256" key="7">
    <source>
        <dbReference type="ARBA" id="ARBA00022705"/>
    </source>
</evidence>
<dbReference type="GO" id="GO:0000287">
    <property type="term" value="F:magnesium ion binding"/>
    <property type="evidence" value="ECO:0007669"/>
    <property type="project" value="UniProtKB-UniRule"/>
</dbReference>
<dbReference type="FunFam" id="3.40.1170.60:FF:000001">
    <property type="entry name" value="DNA polymerase IV"/>
    <property type="match status" value="1"/>
</dbReference>
<feature type="binding site" evidence="15">
    <location>
        <position position="14"/>
    </location>
    <ligand>
        <name>Mg(2+)</name>
        <dbReference type="ChEBI" id="CHEBI:18420"/>
    </ligand>
</feature>
<comment type="catalytic activity">
    <reaction evidence="14 15">
        <text>DNA(n) + a 2'-deoxyribonucleoside 5'-triphosphate = DNA(n+1) + diphosphate</text>
        <dbReference type="Rhea" id="RHEA:22508"/>
        <dbReference type="Rhea" id="RHEA-COMP:17339"/>
        <dbReference type="Rhea" id="RHEA-COMP:17340"/>
        <dbReference type="ChEBI" id="CHEBI:33019"/>
        <dbReference type="ChEBI" id="CHEBI:61560"/>
        <dbReference type="ChEBI" id="CHEBI:173112"/>
        <dbReference type="EC" id="2.7.7.7"/>
    </reaction>
</comment>
<keyword evidence="6 15" id="KW-0548">Nucleotidyltransferase</keyword>
<evidence type="ECO:0000256" key="13">
    <source>
        <dbReference type="ARBA" id="ARBA00023204"/>
    </source>
</evidence>
<dbReference type="GO" id="GO:0009432">
    <property type="term" value="P:SOS response"/>
    <property type="evidence" value="ECO:0007669"/>
    <property type="project" value="TreeGrafter"/>
</dbReference>